<dbReference type="InterPro" id="IPR019283">
    <property type="entry name" value="DUF2330"/>
</dbReference>
<comment type="caution">
    <text evidence="2">The sequence shown here is derived from an EMBL/GenBank/DDBJ whole genome shotgun (WGS) entry which is preliminary data.</text>
</comment>
<dbReference type="Pfam" id="PF10092">
    <property type="entry name" value="DUF2330"/>
    <property type="match status" value="1"/>
</dbReference>
<feature type="non-terminal residue" evidence="2">
    <location>
        <position position="201"/>
    </location>
</feature>
<dbReference type="EMBL" id="JBHTIR010001423">
    <property type="protein sequence ID" value="MFD0852529.1"/>
    <property type="molecule type" value="Genomic_DNA"/>
</dbReference>
<feature type="transmembrane region" description="Helical" evidence="1">
    <location>
        <begin position="178"/>
        <end position="199"/>
    </location>
</feature>
<accession>A0ABW3CG16</accession>
<organism evidence="2 3">
    <name type="scientific">Actinomadura adrarensis</name>
    <dbReference type="NCBI Taxonomy" id="1819600"/>
    <lineage>
        <taxon>Bacteria</taxon>
        <taxon>Bacillati</taxon>
        <taxon>Actinomycetota</taxon>
        <taxon>Actinomycetes</taxon>
        <taxon>Streptosporangiales</taxon>
        <taxon>Thermomonosporaceae</taxon>
        <taxon>Actinomadura</taxon>
    </lineage>
</organism>
<keyword evidence="1" id="KW-0812">Transmembrane</keyword>
<name>A0ABW3CG16_9ACTN</name>
<evidence type="ECO:0000256" key="1">
    <source>
        <dbReference type="SAM" id="Phobius"/>
    </source>
</evidence>
<evidence type="ECO:0000313" key="2">
    <source>
        <dbReference type="EMBL" id="MFD0852529.1"/>
    </source>
</evidence>
<dbReference type="Proteomes" id="UP001597083">
    <property type="component" value="Unassembled WGS sequence"/>
</dbReference>
<keyword evidence="3" id="KW-1185">Reference proteome</keyword>
<reference evidence="3" key="1">
    <citation type="journal article" date="2019" name="Int. J. Syst. Evol. Microbiol.">
        <title>The Global Catalogue of Microorganisms (GCM) 10K type strain sequencing project: providing services to taxonomists for standard genome sequencing and annotation.</title>
        <authorList>
            <consortium name="The Broad Institute Genomics Platform"/>
            <consortium name="The Broad Institute Genome Sequencing Center for Infectious Disease"/>
            <person name="Wu L."/>
            <person name="Ma J."/>
        </authorList>
    </citation>
    <scope>NUCLEOTIDE SEQUENCE [LARGE SCALE GENOMIC DNA]</scope>
    <source>
        <strain evidence="3">JCM 31696</strain>
    </source>
</reference>
<keyword evidence="1" id="KW-1133">Transmembrane helix</keyword>
<protein>
    <submittedName>
        <fullName evidence="2">DUF2330 domain-containing protein</fullName>
    </submittedName>
</protein>
<feature type="non-terminal residue" evidence="2">
    <location>
        <position position="1"/>
    </location>
</feature>
<gene>
    <name evidence="2" type="ORF">ACFQ07_09860</name>
</gene>
<sequence length="201" mass="22361">FRVATLDAEEPGALAGWLRANGYRLSPELEKELGPYVRQGWKYVAVKLRPKLEDTLDGELAPLLVQFRSDELVYPMRLSRLAKNPQSLHLYVLSENRVKQTTGGRMEVTFAGHVTRGQLDGAGLRAFVGDRLFLTELVDRHIDPGSIEDDYRFAATDNVPYQQVVHRTEIVRFLGMPAGWLIVFGGTGLVLIGAGALVVSR</sequence>
<evidence type="ECO:0000313" key="3">
    <source>
        <dbReference type="Proteomes" id="UP001597083"/>
    </source>
</evidence>
<proteinExistence type="predicted"/>
<keyword evidence="1" id="KW-0472">Membrane</keyword>